<dbReference type="Proteomes" id="UP001476583">
    <property type="component" value="Chromosome"/>
</dbReference>
<dbReference type="InterPro" id="IPR052524">
    <property type="entry name" value="MFS_Cyanate_Porter"/>
</dbReference>
<evidence type="ECO:0000259" key="5">
    <source>
        <dbReference type="PROSITE" id="PS50850"/>
    </source>
</evidence>
<dbReference type="PROSITE" id="PS50850">
    <property type="entry name" value="MFS"/>
    <property type="match status" value="1"/>
</dbReference>
<dbReference type="SUPFAM" id="SSF103473">
    <property type="entry name" value="MFS general substrate transporter"/>
    <property type="match status" value="1"/>
</dbReference>
<keyword evidence="3 4" id="KW-0472">Membrane</keyword>
<accession>A0ABZ2RMU3</accession>
<evidence type="ECO:0000256" key="2">
    <source>
        <dbReference type="ARBA" id="ARBA00022989"/>
    </source>
</evidence>
<feature type="transmembrane region" description="Helical" evidence="4">
    <location>
        <begin position="276"/>
        <end position="295"/>
    </location>
</feature>
<organism evidence="6 7">
    <name type="scientific">Ectopseudomonas mendocina</name>
    <name type="common">Pseudomonas mendocina</name>
    <dbReference type="NCBI Taxonomy" id="300"/>
    <lineage>
        <taxon>Bacteria</taxon>
        <taxon>Pseudomonadati</taxon>
        <taxon>Pseudomonadota</taxon>
        <taxon>Gammaproteobacteria</taxon>
        <taxon>Pseudomonadales</taxon>
        <taxon>Pseudomonadaceae</taxon>
        <taxon>Ectopseudomonas</taxon>
    </lineage>
</organism>
<dbReference type="EMBL" id="CP148074">
    <property type="protein sequence ID" value="WXL27416.1"/>
    <property type="molecule type" value="Genomic_DNA"/>
</dbReference>
<evidence type="ECO:0000256" key="1">
    <source>
        <dbReference type="ARBA" id="ARBA00022692"/>
    </source>
</evidence>
<dbReference type="PANTHER" id="PTHR23523:SF1">
    <property type="entry name" value="CYANATE TRANSPORT PROTEIN CYNX"/>
    <property type="match status" value="1"/>
</dbReference>
<feature type="transmembrane region" description="Helical" evidence="4">
    <location>
        <begin position="141"/>
        <end position="166"/>
    </location>
</feature>
<protein>
    <submittedName>
        <fullName evidence="6">MFS transporter</fullName>
    </submittedName>
</protein>
<keyword evidence="7" id="KW-1185">Reference proteome</keyword>
<dbReference type="InterPro" id="IPR011701">
    <property type="entry name" value="MFS"/>
</dbReference>
<dbReference type="InterPro" id="IPR020846">
    <property type="entry name" value="MFS_dom"/>
</dbReference>
<feature type="transmembrane region" description="Helical" evidence="4">
    <location>
        <begin position="333"/>
        <end position="354"/>
    </location>
</feature>
<dbReference type="InterPro" id="IPR036259">
    <property type="entry name" value="MFS_trans_sf"/>
</dbReference>
<dbReference type="PANTHER" id="PTHR23523">
    <property type="match status" value="1"/>
</dbReference>
<feature type="transmembrane region" description="Helical" evidence="4">
    <location>
        <begin position="81"/>
        <end position="101"/>
    </location>
</feature>
<evidence type="ECO:0000256" key="3">
    <source>
        <dbReference type="ARBA" id="ARBA00023136"/>
    </source>
</evidence>
<feature type="transmembrane region" description="Helical" evidence="4">
    <location>
        <begin position="107"/>
        <end position="129"/>
    </location>
</feature>
<gene>
    <name evidence="6" type="ORF">WG219_08160</name>
</gene>
<feature type="transmembrane region" description="Helical" evidence="4">
    <location>
        <begin position="211"/>
        <end position="236"/>
    </location>
</feature>
<keyword evidence="2 4" id="KW-1133">Transmembrane helix</keyword>
<keyword evidence="1 4" id="KW-0812">Transmembrane</keyword>
<evidence type="ECO:0000313" key="7">
    <source>
        <dbReference type="Proteomes" id="UP001476583"/>
    </source>
</evidence>
<reference evidence="6 7" key="1">
    <citation type="submission" date="2024-03" db="EMBL/GenBank/DDBJ databases">
        <title>Complete genome of BD2.</title>
        <authorList>
            <person name="Cao G."/>
        </authorList>
    </citation>
    <scope>NUCLEOTIDE SEQUENCE [LARGE SCALE GENOMIC DNA]</scope>
    <source>
        <strain evidence="6 7">BD2</strain>
    </source>
</reference>
<feature type="transmembrane region" description="Helical" evidence="4">
    <location>
        <begin position="301"/>
        <end position="321"/>
    </location>
</feature>
<evidence type="ECO:0000313" key="6">
    <source>
        <dbReference type="EMBL" id="WXL27416.1"/>
    </source>
</evidence>
<feature type="transmembrane region" description="Helical" evidence="4">
    <location>
        <begin position="53"/>
        <end position="74"/>
    </location>
</feature>
<name>A0ABZ2RMU3_ECTME</name>
<evidence type="ECO:0000256" key="4">
    <source>
        <dbReference type="SAM" id="Phobius"/>
    </source>
</evidence>
<feature type="domain" description="Major facilitator superfamily (MFS) profile" evidence="5">
    <location>
        <begin position="13"/>
        <end position="391"/>
    </location>
</feature>
<feature type="transmembrane region" description="Helical" evidence="4">
    <location>
        <begin position="366"/>
        <end position="386"/>
    </location>
</feature>
<feature type="transmembrane region" description="Helical" evidence="4">
    <location>
        <begin position="172"/>
        <end position="190"/>
    </location>
</feature>
<sequence length="394" mass="40773">MRTHHDFHDQTKPFALVVLCLVLLGLNLRPILASVGPLLDEIQHSIGISSGNAGLLTTLPVLAMGLCALAGGLLQRLLGQYAGVLLGIVVIAVACATRWFWHDTGGLIVTAAVGGFGIAVVQALLPAYVKTQFASRAGLVMGLYTTGIMGGAAVAAASVSPVAAHIAWQGSLAIWAIPAVIAAILWVVAGSNASRAGKGTLVKLPLRLPRAWLLMIFFGISGGAYALVLAWLPPFYTQLGWTSTESGLLLGLVTIAEVVAGLLVSAFVGHFHDRRVLLLGTLVFQALGLLCLIFAPNELAIVGAVVLGLGIGAIFPLSLIVSMDHAETPAQAGALLGMVQGGGYTIASTVPFLAGLIRQHFADLTLAWGVMLGGVVLLAVIACRFAPGQKLHFN</sequence>
<dbReference type="Pfam" id="PF07690">
    <property type="entry name" value="MFS_1"/>
    <property type="match status" value="1"/>
</dbReference>
<feature type="transmembrane region" description="Helical" evidence="4">
    <location>
        <begin position="248"/>
        <end position="269"/>
    </location>
</feature>
<proteinExistence type="predicted"/>
<dbReference type="Gene3D" id="1.20.1250.20">
    <property type="entry name" value="MFS general substrate transporter like domains"/>
    <property type="match status" value="2"/>
</dbReference>